<name>A0A8S5MG18_9CAUD</name>
<dbReference type="InterPro" id="IPR021145">
    <property type="entry name" value="Portal_protein_SPP1_Gp6-like"/>
</dbReference>
<sequence>MELNVAKKLISDYVAGHSDFIMKSDVAERYYKVKNDILLDKEHHHEEVKNPLRSADNRVPFSFYNLLVNQKASYLFTYPPIFDTKNSELNALIVDTLGDDYAKKCKDLCVNASNSGIAWLHYWHDDNKGFCYAVVPSTQVIPVWSKKLDKKLLAVLRYYTDIDDEGISWTVYEYWTDTQCQAFRRRNGEEYSIKNDLIDYPMFCYDITATGEDGFSNIYTHDMGNVPFIPFANNNLKTSDLDNVKKLIDSYDKTYSGFVNDLEDIQQVLFVLTNYGGMREEGAKGVIEFLRNLKKYKTISLDSAGTGDQSGLSTITIEIPVEARKELLETTRKAIFSMGQGIDPQQQSFDSTSGEAMKFLYSLLELKAGLMETEFRLGFGELVRAICRYHNKDVKNIIQTWTRNAIRSESELVDICSKSKGIISDKTIIKNHPLVDDSEQEEKQIAKEQKEQQDIYNDDGYNGKGGDE</sequence>
<evidence type="ECO:0000256" key="1">
    <source>
        <dbReference type="SAM" id="MobiDB-lite"/>
    </source>
</evidence>
<protein>
    <submittedName>
        <fullName evidence="2">PORTAL PROTEIN</fullName>
    </submittedName>
</protein>
<feature type="region of interest" description="Disordered" evidence="1">
    <location>
        <begin position="433"/>
        <end position="468"/>
    </location>
</feature>
<accession>A0A8S5MG18</accession>
<feature type="compositionally biased region" description="Basic and acidic residues" evidence="1">
    <location>
        <begin position="441"/>
        <end position="453"/>
    </location>
</feature>
<organism evidence="2">
    <name type="scientific">Siphoviridae sp. ctmAU6</name>
    <dbReference type="NCBI Taxonomy" id="2826451"/>
    <lineage>
        <taxon>Viruses</taxon>
        <taxon>Duplodnaviria</taxon>
        <taxon>Heunggongvirae</taxon>
        <taxon>Uroviricota</taxon>
        <taxon>Caudoviricetes</taxon>
    </lineage>
</organism>
<reference evidence="2" key="1">
    <citation type="journal article" date="2021" name="Proc. Natl. Acad. Sci. U.S.A.">
        <title>A Catalog of Tens of Thousands of Viruses from Human Metagenomes Reveals Hidden Associations with Chronic Diseases.</title>
        <authorList>
            <person name="Tisza M.J."/>
            <person name="Buck C.B."/>
        </authorList>
    </citation>
    <scope>NUCLEOTIDE SEQUENCE</scope>
    <source>
        <strain evidence="2">CtmAU6</strain>
    </source>
</reference>
<dbReference type="EMBL" id="BK014889">
    <property type="protein sequence ID" value="DAD80859.1"/>
    <property type="molecule type" value="Genomic_DNA"/>
</dbReference>
<dbReference type="Pfam" id="PF05133">
    <property type="entry name" value="SPP1_portal"/>
    <property type="match status" value="1"/>
</dbReference>
<evidence type="ECO:0000313" key="2">
    <source>
        <dbReference type="EMBL" id="DAD80859.1"/>
    </source>
</evidence>
<proteinExistence type="predicted"/>